<name>C6LIR6_9FIRM</name>
<dbReference type="Proteomes" id="UP000005561">
    <property type="component" value="Unassembled WGS sequence"/>
</dbReference>
<sequence>MEKQSVKKIALRIPRHVLNIEAVKRKEKRMDNLKANKIIAVDFDGTLCENKYPEIGEPRRNVIDYVKTRREHGDKIILWTCRVGEMLENAVKWCAERGLKFDAVNANLPEVIESFGGDTRKIFANEYIDDRNYPCRIDTVTNVLYVCDAKKCGDICPDKDKTCRHTSDITHAKNFTEGDYGYYWETDATAENDSDVLRQILNTVHGRDSAEFLGKLVDVVEDWLAYKGITADDVPNEERTDAENEAIICGEDYDLLAEGFRTVIHSGLIPKTEEKCEKSSMESWAEREVEIACERENPDRKPGKWDYGCACHESALKAFLSLLEDGHSGLSISITKQILNRLIDGKPLTPIEDTDDIWEFAYRIGLSEGEPGFSAYQCKRMSSLFKTVYTNGTVKYEDNNRCCGVDVNSPDVSFHNKLITDVVDDMYPITMPYCPEDKPFVVYREDFLTDAKNGDYDTVAFLYLTKPDGERVEINRFFKEDKDGRMCEIGFEEFEERRKMHEERLWNLKIEKLESIFGFKFYDWQKRYLKGDDMAIYGRGRGSGKTFIYCLRVLLEERAAFRLADFRSIRDKRGKFLTDVDCRERDHLILLLHSLQTINAKLVSAGFKTNLILDGEEE</sequence>
<reference evidence="1" key="1">
    <citation type="submission" date="2009-07" db="EMBL/GenBank/DDBJ databases">
        <authorList>
            <person name="Weinstock G."/>
            <person name="Sodergren E."/>
            <person name="Clifton S."/>
            <person name="Fulton L."/>
            <person name="Fulton B."/>
            <person name="Courtney L."/>
            <person name="Fronick C."/>
            <person name="Harrison M."/>
            <person name="Strong C."/>
            <person name="Farmer C."/>
            <person name="Delahaunty K."/>
            <person name="Markovic C."/>
            <person name="Hall O."/>
            <person name="Minx P."/>
            <person name="Tomlinson C."/>
            <person name="Mitreva M."/>
            <person name="Nelson J."/>
            <person name="Hou S."/>
            <person name="Wollam A."/>
            <person name="Pepin K.H."/>
            <person name="Johnson M."/>
            <person name="Bhonagiri V."/>
            <person name="Nash W.E."/>
            <person name="Warren W."/>
            <person name="Chinwalla A."/>
            <person name="Mardis E.R."/>
            <person name="Wilson R.K."/>
        </authorList>
    </citation>
    <scope>NUCLEOTIDE SEQUENCE [LARGE SCALE GENOMIC DNA]</scope>
    <source>
        <strain evidence="1">DSM 14469</strain>
    </source>
</reference>
<dbReference type="STRING" id="168384.SAMN05660368_02979"/>
<keyword evidence="2" id="KW-1185">Reference proteome</keyword>
<accession>C6LIR6</accession>
<protein>
    <submittedName>
        <fullName evidence="1">Uncharacterized protein</fullName>
    </submittedName>
</protein>
<dbReference type="Gene3D" id="3.40.50.1000">
    <property type="entry name" value="HAD superfamily/HAD-like"/>
    <property type="match status" value="1"/>
</dbReference>
<comment type="caution">
    <text evidence="1">The sequence shown here is derived from an EMBL/GenBank/DDBJ whole genome shotgun (WGS) entry which is preliminary data.</text>
</comment>
<dbReference type="AlphaFoldDB" id="C6LIR6"/>
<gene>
    <name evidence="1" type="ORF">BRYFOR_08546</name>
</gene>
<dbReference type="InterPro" id="IPR057383">
    <property type="entry name" value="Tad3"/>
</dbReference>
<organism evidence="1 2">
    <name type="scientific">Marvinbryantia formatexigens DSM 14469</name>
    <dbReference type="NCBI Taxonomy" id="478749"/>
    <lineage>
        <taxon>Bacteria</taxon>
        <taxon>Bacillati</taxon>
        <taxon>Bacillota</taxon>
        <taxon>Clostridia</taxon>
        <taxon>Lachnospirales</taxon>
        <taxon>Lachnospiraceae</taxon>
        <taxon>Marvinbryantia</taxon>
    </lineage>
</organism>
<dbReference type="InterPro" id="IPR023214">
    <property type="entry name" value="HAD_sf"/>
</dbReference>
<evidence type="ECO:0000313" key="2">
    <source>
        <dbReference type="Proteomes" id="UP000005561"/>
    </source>
</evidence>
<dbReference type="InterPro" id="IPR036412">
    <property type="entry name" value="HAD-like_sf"/>
</dbReference>
<dbReference type="EMBL" id="ACCL02000018">
    <property type="protein sequence ID" value="EET59455.1"/>
    <property type="molecule type" value="Genomic_DNA"/>
</dbReference>
<dbReference type="Pfam" id="PF25185">
    <property type="entry name" value="Tad3"/>
    <property type="match status" value="1"/>
</dbReference>
<evidence type="ECO:0000313" key="1">
    <source>
        <dbReference type="EMBL" id="EET59455.1"/>
    </source>
</evidence>
<proteinExistence type="predicted"/>
<dbReference type="SUPFAM" id="SSF56784">
    <property type="entry name" value="HAD-like"/>
    <property type="match status" value="1"/>
</dbReference>
<dbReference type="eggNOG" id="COG0647">
    <property type="taxonomic scope" value="Bacteria"/>
</dbReference>